<protein>
    <submittedName>
        <fullName evidence="2">Uncharacterized protein</fullName>
    </submittedName>
</protein>
<keyword evidence="1" id="KW-0812">Transmembrane</keyword>
<proteinExistence type="predicted"/>
<dbReference type="Proteomes" id="UP000001396">
    <property type="component" value="Unassembled WGS sequence"/>
</dbReference>
<keyword evidence="1" id="KW-0472">Membrane</keyword>
<evidence type="ECO:0000313" key="2">
    <source>
        <dbReference type="EMBL" id="EFA80181.1"/>
    </source>
</evidence>
<keyword evidence="3" id="KW-1185">Reference proteome</keyword>
<organism evidence="2 3">
    <name type="scientific">Heterostelium pallidum (strain ATCC 26659 / Pp 5 / PN500)</name>
    <name type="common">Cellular slime mold</name>
    <name type="synonym">Polysphondylium pallidum</name>
    <dbReference type="NCBI Taxonomy" id="670386"/>
    <lineage>
        <taxon>Eukaryota</taxon>
        <taxon>Amoebozoa</taxon>
        <taxon>Evosea</taxon>
        <taxon>Eumycetozoa</taxon>
        <taxon>Dictyostelia</taxon>
        <taxon>Acytosteliales</taxon>
        <taxon>Acytosteliaceae</taxon>
        <taxon>Heterostelium</taxon>
    </lineage>
</organism>
<evidence type="ECO:0000313" key="3">
    <source>
        <dbReference type="Proteomes" id="UP000001396"/>
    </source>
</evidence>
<accession>D3BE50</accession>
<sequence>MSSQLFVNLYIVIGCLLGICMTVFSIYLMYLTTNQCMAQPKRKNEVILQEPKSITITIEYFNPNNTENNNNNNNNINSEYESKNIEMSIKNSD</sequence>
<comment type="caution">
    <text evidence="2">The sequence shown here is derived from an EMBL/GenBank/DDBJ whole genome shotgun (WGS) entry which is preliminary data.</text>
</comment>
<gene>
    <name evidence="2" type="ORF">PPL_07003</name>
</gene>
<evidence type="ECO:0000256" key="1">
    <source>
        <dbReference type="SAM" id="Phobius"/>
    </source>
</evidence>
<name>D3BE50_HETP5</name>
<dbReference type="AlphaFoldDB" id="D3BE50"/>
<dbReference type="RefSeq" id="XP_020432301.1">
    <property type="nucleotide sequence ID" value="XM_020577853.1"/>
</dbReference>
<reference evidence="2 3" key="1">
    <citation type="journal article" date="2011" name="Genome Res.">
        <title>Phylogeny-wide analysis of social amoeba genomes highlights ancient origins for complex intercellular communication.</title>
        <authorList>
            <person name="Heidel A.J."/>
            <person name="Lawal H.M."/>
            <person name="Felder M."/>
            <person name="Schilde C."/>
            <person name="Helps N.R."/>
            <person name="Tunggal B."/>
            <person name="Rivero F."/>
            <person name="John U."/>
            <person name="Schleicher M."/>
            <person name="Eichinger L."/>
            <person name="Platzer M."/>
            <person name="Noegel A.A."/>
            <person name="Schaap P."/>
            <person name="Gloeckner G."/>
        </authorList>
    </citation>
    <scope>NUCLEOTIDE SEQUENCE [LARGE SCALE GENOMIC DNA]</scope>
    <source>
        <strain evidence="3">ATCC 26659 / Pp 5 / PN500</strain>
    </source>
</reference>
<dbReference type="GeneID" id="31362484"/>
<dbReference type="EMBL" id="ADBJ01000031">
    <property type="protein sequence ID" value="EFA80181.1"/>
    <property type="molecule type" value="Genomic_DNA"/>
</dbReference>
<feature type="transmembrane region" description="Helical" evidence="1">
    <location>
        <begin position="6"/>
        <end position="32"/>
    </location>
</feature>
<dbReference type="InParanoid" id="D3BE50"/>
<keyword evidence="1" id="KW-1133">Transmembrane helix</keyword>